<name>A0A4Y3KF90_CELUD</name>
<evidence type="ECO:0000313" key="4">
    <source>
        <dbReference type="EMBL" id="GEA82632.1"/>
    </source>
</evidence>
<organism evidence="4 5">
    <name type="scientific">Cellulomonas uda</name>
    <dbReference type="NCBI Taxonomy" id="1714"/>
    <lineage>
        <taxon>Bacteria</taxon>
        <taxon>Bacillati</taxon>
        <taxon>Actinomycetota</taxon>
        <taxon>Actinomycetes</taxon>
        <taxon>Micrococcales</taxon>
        <taxon>Cellulomonadaceae</taxon>
        <taxon>Cellulomonas</taxon>
    </lineage>
</organism>
<keyword evidence="2" id="KW-0472">Membrane</keyword>
<evidence type="ECO:0000256" key="2">
    <source>
        <dbReference type="SAM" id="Phobius"/>
    </source>
</evidence>
<feature type="domain" description="LppM" evidence="3">
    <location>
        <begin position="29"/>
        <end position="176"/>
    </location>
</feature>
<proteinExistence type="predicted"/>
<dbReference type="Pfam" id="PF21946">
    <property type="entry name" value="LppM"/>
    <property type="match status" value="1"/>
</dbReference>
<feature type="region of interest" description="Disordered" evidence="1">
    <location>
        <begin position="218"/>
        <end position="244"/>
    </location>
</feature>
<gene>
    <name evidence="4" type="ORF">CUD01_30760</name>
</gene>
<comment type="caution">
    <text evidence="4">The sequence shown here is derived from an EMBL/GenBank/DDBJ whole genome shotgun (WGS) entry which is preliminary data.</text>
</comment>
<evidence type="ECO:0000313" key="5">
    <source>
        <dbReference type="Proteomes" id="UP000315842"/>
    </source>
</evidence>
<dbReference type="RefSeq" id="WP_141322435.1">
    <property type="nucleotide sequence ID" value="NZ_BJLP01000075.1"/>
</dbReference>
<keyword evidence="2" id="KW-1133">Transmembrane helix</keyword>
<reference evidence="4 5" key="1">
    <citation type="submission" date="2019-06" db="EMBL/GenBank/DDBJ databases">
        <title>Whole genome shotgun sequence of Cellulomonas uda NBRC 3747.</title>
        <authorList>
            <person name="Hosoyama A."/>
            <person name="Uohara A."/>
            <person name="Ohji S."/>
            <person name="Ichikawa N."/>
        </authorList>
    </citation>
    <scope>NUCLEOTIDE SEQUENCE [LARGE SCALE GENOMIC DNA]</scope>
    <source>
        <strain evidence="4 5">NBRC 3747</strain>
    </source>
</reference>
<accession>A0A4Y3KF90</accession>
<feature type="transmembrane region" description="Helical" evidence="2">
    <location>
        <begin position="188"/>
        <end position="209"/>
    </location>
</feature>
<feature type="compositionally biased region" description="Pro residues" evidence="1">
    <location>
        <begin position="225"/>
        <end position="238"/>
    </location>
</feature>
<dbReference type="Proteomes" id="UP000315842">
    <property type="component" value="Unassembled WGS sequence"/>
</dbReference>
<dbReference type="InterPro" id="IPR053807">
    <property type="entry name" value="LppM"/>
</dbReference>
<sequence length="244" mass="25409">MSTTRRPVRALALLSAMAALLLTLSGCLKLDMDLTFHSDDTVDGTVVLAVSSSLLESTGMTFDEAFGSEDPFDGEATSSEAYEDDTYVGRTYHFADTPLAEFGDDDMKVTHEDGKFVVDGELDLSAGGETGLSGGEVRVAFTFPGEVESSNGTIDGSTVTWEAQAGDVVQLDAVASDGTSDGFPVLTLVWVLVGLVVVAIVVVVTVVLLRRRAGRRDGVDAATVPPAPAPGEVPPGPPADQQQA</sequence>
<dbReference type="PROSITE" id="PS51257">
    <property type="entry name" value="PROKAR_LIPOPROTEIN"/>
    <property type="match status" value="1"/>
</dbReference>
<evidence type="ECO:0000259" key="3">
    <source>
        <dbReference type="Pfam" id="PF21946"/>
    </source>
</evidence>
<protein>
    <recommendedName>
        <fullName evidence="3">LppM domain-containing protein</fullName>
    </recommendedName>
</protein>
<keyword evidence="2" id="KW-0812">Transmembrane</keyword>
<keyword evidence="5" id="KW-1185">Reference proteome</keyword>
<evidence type="ECO:0000256" key="1">
    <source>
        <dbReference type="SAM" id="MobiDB-lite"/>
    </source>
</evidence>
<dbReference type="AlphaFoldDB" id="A0A4Y3KF90"/>
<dbReference type="EMBL" id="BJLP01000075">
    <property type="protein sequence ID" value="GEA82632.1"/>
    <property type="molecule type" value="Genomic_DNA"/>
</dbReference>